<evidence type="ECO:0000256" key="1">
    <source>
        <dbReference type="ARBA" id="ARBA00001913"/>
    </source>
</evidence>
<proteinExistence type="inferred from homology"/>
<comment type="cofactor">
    <cofactor evidence="4">
        <name>Mg(2+)</name>
        <dbReference type="ChEBI" id="CHEBI:18420"/>
    </cofactor>
</comment>
<evidence type="ECO:0000256" key="7">
    <source>
        <dbReference type="ARBA" id="ARBA00022898"/>
    </source>
</evidence>
<evidence type="ECO:0000313" key="11">
    <source>
        <dbReference type="EMBL" id="SFN82538.1"/>
    </source>
</evidence>
<reference evidence="11 12" key="1">
    <citation type="submission" date="2016-10" db="EMBL/GenBank/DDBJ databases">
        <authorList>
            <person name="de Groot N.N."/>
        </authorList>
    </citation>
    <scope>NUCLEOTIDE SEQUENCE [LARGE SCALE GENOMIC DNA]</scope>
    <source>
        <strain evidence="11 12">CGMCC 1.9157</strain>
    </source>
</reference>
<keyword evidence="12" id="KW-1185">Reference proteome</keyword>
<evidence type="ECO:0000256" key="5">
    <source>
        <dbReference type="ARBA" id="ARBA00010869"/>
    </source>
</evidence>
<gene>
    <name evidence="11" type="ORF">SAMN04488056_102131</name>
</gene>
<dbReference type="GO" id="GO:0000287">
    <property type="term" value="F:magnesium ion binding"/>
    <property type="evidence" value="ECO:0007669"/>
    <property type="project" value="TreeGrafter"/>
</dbReference>
<sequence length="327" mass="33935">MSDNLAISFDDILSAAKRLEGHAVRTPLLEFAPLNERLGKRVLIKFEGAQHTGSFKFRGAFNRISTIDPSAKSAGVVAWSSGNHAQGIAAAASMNGIPATIVMPSDAPKIKVNNTRALGADIIFYDRYTESREEIAMALVKERGAILVPSYDDPFIIAGQGTVGLEIAQQAEEVGATIGAVIAPCGGGGLISGTATAIKEKCPEARVYSAEPEGFDSTGRSLASDTPAGNDPKARSICDALQSPYPGTMTLPINKQKLAGGLAVSDDEVRAAVRFAFEKLKLVAEPGGSAGLAAALAGKIPDHDGALAIVISGANVDPELYCEILSS</sequence>
<dbReference type="AlphaFoldDB" id="A0A1I5C6C9"/>
<dbReference type="GO" id="GO:0018114">
    <property type="term" value="F:threonine racemase activity"/>
    <property type="evidence" value="ECO:0007669"/>
    <property type="project" value="TreeGrafter"/>
</dbReference>
<evidence type="ECO:0000256" key="3">
    <source>
        <dbReference type="ARBA" id="ARBA00001936"/>
    </source>
</evidence>
<dbReference type="Gene3D" id="3.40.50.1100">
    <property type="match status" value="2"/>
</dbReference>
<dbReference type="InterPro" id="IPR036052">
    <property type="entry name" value="TrpB-like_PALP_sf"/>
</dbReference>
<dbReference type="PANTHER" id="PTHR43050">
    <property type="entry name" value="SERINE / THREONINE RACEMASE FAMILY MEMBER"/>
    <property type="match status" value="1"/>
</dbReference>
<keyword evidence="6" id="KW-0460">Magnesium</keyword>
<protein>
    <submittedName>
        <fullName evidence="11">Threonine dehydratase</fullName>
    </submittedName>
</protein>
<dbReference type="Proteomes" id="UP000199236">
    <property type="component" value="Unassembled WGS sequence"/>
</dbReference>
<dbReference type="GO" id="GO:0030378">
    <property type="term" value="F:serine racemase activity"/>
    <property type="evidence" value="ECO:0007669"/>
    <property type="project" value="TreeGrafter"/>
</dbReference>
<keyword evidence="7" id="KW-0663">Pyridoxal phosphate</keyword>
<dbReference type="FunFam" id="3.40.50.1100:FF:000005">
    <property type="entry name" value="Threonine dehydratase catabolic"/>
    <property type="match status" value="1"/>
</dbReference>
<evidence type="ECO:0000313" key="12">
    <source>
        <dbReference type="Proteomes" id="UP000199236"/>
    </source>
</evidence>
<dbReference type="GO" id="GO:0005524">
    <property type="term" value="F:ATP binding"/>
    <property type="evidence" value="ECO:0007669"/>
    <property type="project" value="TreeGrafter"/>
</dbReference>
<comment type="cofactor">
    <cofactor evidence="2">
        <name>pyridoxal 5'-phosphate</name>
        <dbReference type="ChEBI" id="CHEBI:597326"/>
    </cofactor>
</comment>
<evidence type="ECO:0000256" key="6">
    <source>
        <dbReference type="ARBA" id="ARBA00022842"/>
    </source>
</evidence>
<dbReference type="InterPro" id="IPR000634">
    <property type="entry name" value="Ser/Thr_deHydtase_PyrdxlP-BS"/>
</dbReference>
<keyword evidence="8" id="KW-0456">Lyase</keyword>
<dbReference type="CDD" id="cd01562">
    <property type="entry name" value="Thr-dehyd"/>
    <property type="match status" value="1"/>
</dbReference>
<comment type="cofactor">
    <cofactor evidence="3">
        <name>Mn(2+)</name>
        <dbReference type="ChEBI" id="CHEBI:29035"/>
    </cofactor>
</comment>
<dbReference type="Pfam" id="PF00291">
    <property type="entry name" value="PALP"/>
    <property type="match status" value="1"/>
</dbReference>
<evidence type="ECO:0000256" key="4">
    <source>
        <dbReference type="ARBA" id="ARBA00001946"/>
    </source>
</evidence>
<feature type="domain" description="Tryptophan synthase beta chain-like PALP" evidence="10">
    <location>
        <begin position="22"/>
        <end position="309"/>
    </location>
</feature>
<evidence type="ECO:0000256" key="8">
    <source>
        <dbReference type="ARBA" id="ARBA00023239"/>
    </source>
</evidence>
<feature type="region of interest" description="Disordered" evidence="9">
    <location>
        <begin position="212"/>
        <end position="234"/>
    </location>
</feature>
<dbReference type="GO" id="GO:0030170">
    <property type="term" value="F:pyridoxal phosphate binding"/>
    <property type="evidence" value="ECO:0007669"/>
    <property type="project" value="InterPro"/>
</dbReference>
<evidence type="ECO:0000256" key="9">
    <source>
        <dbReference type="SAM" id="MobiDB-lite"/>
    </source>
</evidence>
<dbReference type="SUPFAM" id="SSF53686">
    <property type="entry name" value="Tryptophan synthase beta subunit-like PLP-dependent enzymes"/>
    <property type="match status" value="1"/>
</dbReference>
<comment type="similarity">
    <text evidence="5">Belongs to the serine/threonine dehydratase family.</text>
</comment>
<evidence type="ECO:0000259" key="10">
    <source>
        <dbReference type="Pfam" id="PF00291"/>
    </source>
</evidence>
<organism evidence="11 12">
    <name type="scientific">Cohaesibacter marisflavi</name>
    <dbReference type="NCBI Taxonomy" id="655353"/>
    <lineage>
        <taxon>Bacteria</taxon>
        <taxon>Pseudomonadati</taxon>
        <taxon>Pseudomonadota</taxon>
        <taxon>Alphaproteobacteria</taxon>
        <taxon>Hyphomicrobiales</taxon>
        <taxon>Cohaesibacteraceae</taxon>
    </lineage>
</organism>
<evidence type="ECO:0000256" key="2">
    <source>
        <dbReference type="ARBA" id="ARBA00001933"/>
    </source>
</evidence>
<dbReference type="PANTHER" id="PTHR43050:SF1">
    <property type="entry name" value="SERINE RACEMASE"/>
    <property type="match status" value="1"/>
</dbReference>
<comment type="cofactor">
    <cofactor evidence="1">
        <name>Ca(2+)</name>
        <dbReference type="ChEBI" id="CHEBI:29108"/>
    </cofactor>
</comment>
<dbReference type="GO" id="GO:0003941">
    <property type="term" value="F:L-serine ammonia-lyase activity"/>
    <property type="evidence" value="ECO:0007669"/>
    <property type="project" value="TreeGrafter"/>
</dbReference>
<dbReference type="GO" id="GO:0070179">
    <property type="term" value="P:D-serine biosynthetic process"/>
    <property type="evidence" value="ECO:0007669"/>
    <property type="project" value="TreeGrafter"/>
</dbReference>
<dbReference type="InterPro" id="IPR001926">
    <property type="entry name" value="TrpB-like_PALP"/>
</dbReference>
<dbReference type="PROSITE" id="PS00165">
    <property type="entry name" value="DEHYDRATASE_SER_THR"/>
    <property type="match status" value="1"/>
</dbReference>
<name>A0A1I5C6C9_9HYPH</name>
<accession>A0A1I5C6C9</accession>
<dbReference type="EMBL" id="FOVR01000002">
    <property type="protein sequence ID" value="SFN82538.1"/>
    <property type="molecule type" value="Genomic_DNA"/>
</dbReference>
<dbReference type="STRING" id="655353.SAMN04488056_102131"/>
<dbReference type="RefSeq" id="WP_175527911.1">
    <property type="nucleotide sequence ID" value="NZ_FOVR01000002.1"/>
</dbReference>